<dbReference type="PANTHER" id="PTHR11592">
    <property type="entry name" value="GLUTATHIONE PEROXIDASE"/>
    <property type="match status" value="1"/>
</dbReference>
<feature type="signal peptide" evidence="5">
    <location>
        <begin position="1"/>
        <end position="19"/>
    </location>
</feature>
<evidence type="ECO:0000256" key="4">
    <source>
        <dbReference type="RuleBase" id="RU000499"/>
    </source>
</evidence>
<evidence type="ECO:0000313" key="7">
    <source>
        <dbReference type="Proteomes" id="UP000054408"/>
    </source>
</evidence>
<keyword evidence="2 4" id="KW-0575">Peroxidase</keyword>
<evidence type="ECO:0000256" key="5">
    <source>
        <dbReference type="SAM" id="SignalP"/>
    </source>
</evidence>
<evidence type="ECO:0000256" key="2">
    <source>
        <dbReference type="ARBA" id="ARBA00022559"/>
    </source>
</evidence>
<dbReference type="Pfam" id="PF00255">
    <property type="entry name" value="GSHPx"/>
    <property type="match status" value="1"/>
</dbReference>
<dbReference type="Proteomes" id="UP000054408">
    <property type="component" value="Unassembled WGS sequence"/>
</dbReference>
<feature type="chain" id="PRO_5005537666" description="Glutathione peroxidase" evidence="5">
    <location>
        <begin position="20"/>
        <end position="163"/>
    </location>
</feature>
<dbReference type="PROSITE" id="PS51355">
    <property type="entry name" value="GLUTATHIONE_PEROXID_3"/>
    <property type="match status" value="1"/>
</dbReference>
<dbReference type="RefSeq" id="XP_013753728.1">
    <property type="nucleotide sequence ID" value="XM_013898274.1"/>
</dbReference>
<dbReference type="InterPro" id="IPR000889">
    <property type="entry name" value="Glutathione_peroxidase"/>
</dbReference>
<evidence type="ECO:0000313" key="6">
    <source>
        <dbReference type="EMBL" id="KNC54435.1"/>
    </source>
</evidence>
<dbReference type="GO" id="GO:0006979">
    <property type="term" value="P:response to oxidative stress"/>
    <property type="evidence" value="ECO:0007669"/>
    <property type="project" value="InterPro"/>
</dbReference>
<comment type="similarity">
    <text evidence="1 4">Belongs to the glutathione peroxidase family.</text>
</comment>
<dbReference type="InterPro" id="IPR036249">
    <property type="entry name" value="Thioredoxin-like_sf"/>
</dbReference>
<dbReference type="GeneID" id="25568455"/>
<dbReference type="STRING" id="461836.A0A0L0DQ87"/>
<sequence length="163" mass="17408">MAMLMAVCATAVTATASSGDDNDGGLFAAGSFAMNGREVLLSSYAGSPVLVVNVASECGLTEYMYTRLVRLARAAPQLRIIGFPSNEFGGQEPRSSSAIRAEMAAAYRVTFPLADKIEVNGARAHPVFKWLVAESGGEDIAWNFTVFLVNGDGRLEGRRRWPA</sequence>
<evidence type="ECO:0000256" key="3">
    <source>
        <dbReference type="ARBA" id="ARBA00023002"/>
    </source>
</evidence>
<dbReference type="GO" id="GO:0004601">
    <property type="term" value="F:peroxidase activity"/>
    <property type="evidence" value="ECO:0007669"/>
    <property type="project" value="UniProtKB-KW"/>
</dbReference>
<dbReference type="Gene3D" id="3.40.30.10">
    <property type="entry name" value="Glutaredoxin"/>
    <property type="match status" value="1"/>
</dbReference>
<keyword evidence="5" id="KW-0732">Signal</keyword>
<dbReference type="PRINTS" id="PR01011">
    <property type="entry name" value="GLUTPROXDASE"/>
</dbReference>
<dbReference type="PROSITE" id="PS00460">
    <property type="entry name" value="GLUTATHIONE_PEROXID_1"/>
    <property type="match status" value="1"/>
</dbReference>
<accession>A0A0L0DQ87</accession>
<evidence type="ECO:0000256" key="1">
    <source>
        <dbReference type="ARBA" id="ARBA00006926"/>
    </source>
</evidence>
<dbReference type="AlphaFoldDB" id="A0A0L0DQ87"/>
<dbReference type="OrthoDB" id="446890at2759"/>
<proteinExistence type="inferred from homology"/>
<keyword evidence="3 4" id="KW-0560">Oxidoreductase</keyword>
<reference evidence="6 7" key="1">
    <citation type="submission" date="2010-05" db="EMBL/GenBank/DDBJ databases">
        <title>The Genome Sequence of Thecamonas trahens ATCC 50062.</title>
        <authorList>
            <consortium name="The Broad Institute Genome Sequencing Platform"/>
            <person name="Russ C."/>
            <person name="Cuomo C."/>
            <person name="Shea T."/>
            <person name="Young S.K."/>
            <person name="Zeng Q."/>
            <person name="Koehrsen M."/>
            <person name="Haas B."/>
            <person name="Borodovsky M."/>
            <person name="Guigo R."/>
            <person name="Alvarado L."/>
            <person name="Berlin A."/>
            <person name="Bochicchio J."/>
            <person name="Borenstein D."/>
            <person name="Chapman S."/>
            <person name="Chen Z."/>
            <person name="Freedman E."/>
            <person name="Gellesch M."/>
            <person name="Goldberg J."/>
            <person name="Griggs A."/>
            <person name="Gujja S."/>
            <person name="Heilman E."/>
            <person name="Heiman D."/>
            <person name="Hepburn T."/>
            <person name="Howarth C."/>
            <person name="Jen D."/>
            <person name="Larson L."/>
            <person name="Mehta T."/>
            <person name="Park D."/>
            <person name="Pearson M."/>
            <person name="Roberts A."/>
            <person name="Saif S."/>
            <person name="Shenoy N."/>
            <person name="Sisk P."/>
            <person name="Stolte C."/>
            <person name="Sykes S."/>
            <person name="Thomson T."/>
            <person name="Walk T."/>
            <person name="White J."/>
            <person name="Yandava C."/>
            <person name="Burger G."/>
            <person name="Gray M.W."/>
            <person name="Holland P.W.H."/>
            <person name="King N."/>
            <person name="Lang F.B.F."/>
            <person name="Roger A.J."/>
            <person name="Ruiz-Trillo I."/>
            <person name="Lander E."/>
            <person name="Nusbaum C."/>
        </authorList>
    </citation>
    <scope>NUCLEOTIDE SEQUENCE [LARGE SCALE GENOMIC DNA]</scope>
    <source>
        <strain evidence="6 7">ATCC 50062</strain>
    </source>
</reference>
<dbReference type="InterPro" id="IPR029759">
    <property type="entry name" value="GPX_AS"/>
</dbReference>
<protein>
    <recommendedName>
        <fullName evidence="4">Glutathione peroxidase</fullName>
    </recommendedName>
</protein>
<name>A0A0L0DQ87_THETB</name>
<keyword evidence="7" id="KW-1185">Reference proteome</keyword>
<dbReference type="EMBL" id="GL349489">
    <property type="protein sequence ID" value="KNC54435.1"/>
    <property type="molecule type" value="Genomic_DNA"/>
</dbReference>
<gene>
    <name evidence="6" type="ORF">AMSG_10168</name>
</gene>
<dbReference type="eggNOG" id="KOG1651">
    <property type="taxonomic scope" value="Eukaryota"/>
</dbReference>
<dbReference type="CDD" id="cd00340">
    <property type="entry name" value="GSH_Peroxidase"/>
    <property type="match status" value="1"/>
</dbReference>
<dbReference type="PANTHER" id="PTHR11592:SF78">
    <property type="entry name" value="GLUTATHIONE PEROXIDASE"/>
    <property type="match status" value="1"/>
</dbReference>
<dbReference type="SUPFAM" id="SSF52833">
    <property type="entry name" value="Thioredoxin-like"/>
    <property type="match status" value="1"/>
</dbReference>
<organism evidence="6 7">
    <name type="scientific">Thecamonas trahens ATCC 50062</name>
    <dbReference type="NCBI Taxonomy" id="461836"/>
    <lineage>
        <taxon>Eukaryota</taxon>
        <taxon>Apusozoa</taxon>
        <taxon>Apusomonadida</taxon>
        <taxon>Apusomonadidae</taxon>
        <taxon>Thecamonas</taxon>
    </lineage>
</organism>